<dbReference type="Proteomes" id="UP000298860">
    <property type="component" value="Unassembled WGS sequence"/>
</dbReference>
<dbReference type="AlphaFoldDB" id="A0A4D4J6Z2"/>
<keyword evidence="1" id="KW-0472">Membrane</keyword>
<keyword evidence="1" id="KW-1133">Transmembrane helix</keyword>
<evidence type="ECO:0000256" key="1">
    <source>
        <dbReference type="SAM" id="Phobius"/>
    </source>
</evidence>
<accession>A0A4D4J6Z2</accession>
<gene>
    <name evidence="2" type="ORF">GTS_28970</name>
</gene>
<feature type="transmembrane region" description="Helical" evidence="1">
    <location>
        <begin position="97"/>
        <end position="115"/>
    </location>
</feature>
<organism evidence="2 3">
    <name type="scientific">Gandjariella thermophila</name>
    <dbReference type="NCBI Taxonomy" id="1931992"/>
    <lineage>
        <taxon>Bacteria</taxon>
        <taxon>Bacillati</taxon>
        <taxon>Actinomycetota</taxon>
        <taxon>Actinomycetes</taxon>
        <taxon>Pseudonocardiales</taxon>
        <taxon>Pseudonocardiaceae</taxon>
        <taxon>Gandjariella</taxon>
    </lineage>
</organism>
<dbReference type="OrthoDB" id="3694513at2"/>
<sequence length="135" mass="14157">MPPDAPRQVRIAGVLVGLQGLAGLAFAVALVVRAATQVQHPGSVLAEAGYFLLISAGVLAAAIGLVRGRRWARTPAVVVQLLLLGVSWYVFGGSGQHLIGVLLALFCVAVLVLLFTGRARAWSMRTGEWADSERG</sequence>
<proteinExistence type="predicted"/>
<evidence type="ECO:0008006" key="4">
    <source>
        <dbReference type="Google" id="ProtNLM"/>
    </source>
</evidence>
<keyword evidence="3" id="KW-1185">Reference proteome</keyword>
<name>A0A4D4J6Z2_9PSEU</name>
<feature type="transmembrane region" description="Helical" evidence="1">
    <location>
        <begin position="48"/>
        <end position="66"/>
    </location>
</feature>
<feature type="transmembrane region" description="Helical" evidence="1">
    <location>
        <begin position="12"/>
        <end position="36"/>
    </location>
</feature>
<keyword evidence="1" id="KW-0812">Transmembrane</keyword>
<protein>
    <recommendedName>
        <fullName evidence="4">Integral membrane protein</fullName>
    </recommendedName>
</protein>
<evidence type="ECO:0000313" key="2">
    <source>
        <dbReference type="EMBL" id="GDY31264.1"/>
    </source>
</evidence>
<dbReference type="RefSeq" id="WP_137814351.1">
    <property type="nucleotide sequence ID" value="NZ_BJFL01000013.1"/>
</dbReference>
<feature type="transmembrane region" description="Helical" evidence="1">
    <location>
        <begin position="73"/>
        <end position="91"/>
    </location>
</feature>
<evidence type="ECO:0000313" key="3">
    <source>
        <dbReference type="Proteomes" id="UP000298860"/>
    </source>
</evidence>
<comment type="caution">
    <text evidence="2">The sequence shown here is derived from an EMBL/GenBank/DDBJ whole genome shotgun (WGS) entry which is preliminary data.</text>
</comment>
<reference evidence="3" key="1">
    <citation type="submission" date="2019-04" db="EMBL/GenBank/DDBJ databases">
        <title>Draft genome sequence of Pseudonocardiaceae bacterium SL3-2-4.</title>
        <authorList>
            <person name="Ningsih F."/>
            <person name="Yokota A."/>
            <person name="Sakai Y."/>
            <person name="Nanatani K."/>
            <person name="Yabe S."/>
            <person name="Oetari A."/>
            <person name="Sjamsuridzal W."/>
        </authorList>
    </citation>
    <scope>NUCLEOTIDE SEQUENCE [LARGE SCALE GENOMIC DNA]</scope>
    <source>
        <strain evidence="3">SL3-2-4</strain>
    </source>
</reference>
<dbReference type="EMBL" id="BJFL01000013">
    <property type="protein sequence ID" value="GDY31264.1"/>
    <property type="molecule type" value="Genomic_DNA"/>
</dbReference>